<dbReference type="OrthoDB" id="594879at2"/>
<dbReference type="InterPro" id="IPR037126">
    <property type="entry name" value="PdaC/RsiV-like_sf"/>
</dbReference>
<dbReference type="Pfam" id="PF11738">
    <property type="entry name" value="DUF3298"/>
    <property type="match status" value="1"/>
</dbReference>
<dbReference type="Gene3D" id="3.30.565.40">
    <property type="entry name" value="Fervidobacterium nodosum Rt17-B1 like"/>
    <property type="match status" value="1"/>
</dbReference>
<evidence type="ECO:0000259" key="2">
    <source>
        <dbReference type="Pfam" id="PF13739"/>
    </source>
</evidence>
<feature type="domain" description="DUF3298" evidence="1">
    <location>
        <begin position="196"/>
        <end position="272"/>
    </location>
</feature>
<reference evidence="3 4" key="1">
    <citation type="submission" date="2018-06" db="EMBL/GenBank/DDBJ databases">
        <title>Pedobacter endophyticus sp. nov., an endophytic bacterium isolated from a leaf of Triticum aestivum.</title>
        <authorList>
            <person name="Zhang L."/>
        </authorList>
    </citation>
    <scope>NUCLEOTIDE SEQUENCE [LARGE SCALE GENOMIC DNA]</scope>
    <source>
        <strain evidence="3 4">CM134L-2</strain>
    </source>
</reference>
<gene>
    <name evidence="3" type="ORF">DPV69_03095</name>
</gene>
<dbReference type="Gene3D" id="3.90.640.20">
    <property type="entry name" value="Heat-shock cognate protein, ATPase"/>
    <property type="match status" value="1"/>
</dbReference>
<proteinExistence type="predicted"/>
<organism evidence="3 4">
    <name type="scientific">Pedobacter chitinilyticus</name>
    <dbReference type="NCBI Taxonomy" id="2233776"/>
    <lineage>
        <taxon>Bacteria</taxon>
        <taxon>Pseudomonadati</taxon>
        <taxon>Bacteroidota</taxon>
        <taxon>Sphingobacteriia</taxon>
        <taxon>Sphingobacteriales</taxon>
        <taxon>Sphingobacteriaceae</taxon>
        <taxon>Pedobacter</taxon>
    </lineage>
</organism>
<dbReference type="InterPro" id="IPR025303">
    <property type="entry name" value="PdaC"/>
</dbReference>
<sequence>MVKCFLFQRAVGSTKLNLIDMKKIILPLVAISLLMACRNENKDKKVAHVITAENDTLTYRYDSVKVVSNNLVKPGVNSEADTANAVVKYPVFDNDSLNHYIKKQVFDYFGKDEHPTAYEDVASSFIRGYNDFYMENPGTAQWWYLLIDIKVMRQLHNYIALKYIHSDYAGGAHGNTSISYINYNPKTNQPIVLDSLILPNKKADLLKLAEGIFRKNEHMSATEPLDKRYFFTNGKFSLPAAFYVSDKGLTFLYNPYEIKAYAEGTTELVIPFAALGDIAKPQTILTPIE</sequence>
<dbReference type="AlphaFoldDB" id="A0A3S3R8G2"/>
<dbReference type="EMBL" id="SAYW01000001">
    <property type="protein sequence ID" value="RWU10343.1"/>
    <property type="molecule type" value="Genomic_DNA"/>
</dbReference>
<dbReference type="Proteomes" id="UP000284120">
    <property type="component" value="Unassembled WGS sequence"/>
</dbReference>
<evidence type="ECO:0000259" key="1">
    <source>
        <dbReference type="Pfam" id="PF11738"/>
    </source>
</evidence>
<accession>A0A3S3R8G2</accession>
<dbReference type="InterPro" id="IPR021729">
    <property type="entry name" value="DUF3298"/>
</dbReference>
<dbReference type="Pfam" id="PF13739">
    <property type="entry name" value="PdaC"/>
    <property type="match status" value="1"/>
</dbReference>
<evidence type="ECO:0000313" key="3">
    <source>
        <dbReference type="EMBL" id="RWU10343.1"/>
    </source>
</evidence>
<keyword evidence="4" id="KW-1185">Reference proteome</keyword>
<protein>
    <submittedName>
        <fullName evidence="3">DUF3298 domain-containing protein</fullName>
    </submittedName>
</protein>
<feature type="domain" description="Deacetylase PdaC" evidence="2">
    <location>
        <begin position="77"/>
        <end position="176"/>
    </location>
</feature>
<name>A0A3S3R8G2_9SPHI</name>
<comment type="caution">
    <text evidence="3">The sequence shown here is derived from an EMBL/GenBank/DDBJ whole genome shotgun (WGS) entry which is preliminary data.</text>
</comment>
<evidence type="ECO:0000313" key="4">
    <source>
        <dbReference type="Proteomes" id="UP000284120"/>
    </source>
</evidence>